<dbReference type="Proteomes" id="UP000006346">
    <property type="component" value="Chromosome"/>
</dbReference>
<dbReference type="GO" id="GO:0003824">
    <property type="term" value="F:catalytic activity"/>
    <property type="evidence" value="ECO:0007669"/>
    <property type="project" value="InterPro"/>
</dbReference>
<organism evidence="1 2">
    <name type="scientific">Desulfosporosinus orientis (strain ATCC 19365 / DSM 765 / NCIMB 8382 / VKM B-1628 / Singapore I)</name>
    <name type="common">Desulfotomaculum orientis</name>
    <dbReference type="NCBI Taxonomy" id="768706"/>
    <lineage>
        <taxon>Bacteria</taxon>
        <taxon>Bacillati</taxon>
        <taxon>Bacillota</taxon>
        <taxon>Clostridia</taxon>
        <taxon>Eubacteriales</taxon>
        <taxon>Desulfitobacteriaceae</taxon>
        <taxon>Desulfosporosinus</taxon>
    </lineage>
</organism>
<reference evidence="2" key="1">
    <citation type="submission" date="2011-11" db="EMBL/GenBank/DDBJ databases">
        <title>Complete sequence of Desulfosporosinus orientis DSM 765.</title>
        <authorList>
            <person name="Lucas S."/>
            <person name="Han J."/>
            <person name="Lapidus A."/>
            <person name="Cheng J.-F."/>
            <person name="Goodwin L."/>
            <person name="Pitluck S."/>
            <person name="Peters L."/>
            <person name="Ovchinnikova G."/>
            <person name="Teshima H."/>
            <person name="Detter J.C."/>
            <person name="Han C."/>
            <person name="Tapia R."/>
            <person name="Land M."/>
            <person name="Hauser L."/>
            <person name="Kyrpides N."/>
            <person name="Ivanova N."/>
            <person name="Pagani I."/>
            <person name="Pester M."/>
            <person name="Spring S."/>
            <person name="Ollivier B."/>
            <person name="Rattei T."/>
            <person name="Klenk H.-P."/>
            <person name="Wagner M."/>
            <person name="Loy A."/>
            <person name="Woyke T."/>
        </authorList>
    </citation>
    <scope>NUCLEOTIDE SEQUENCE [LARGE SCALE GENOMIC DNA]</scope>
    <source>
        <strain evidence="2">ATCC 19365 / DSM 765 / NCIMB 8382 / VKM B-1628</strain>
    </source>
</reference>
<protein>
    <submittedName>
        <fullName evidence="1">TOMM propeptide domain protein</fullName>
    </submittedName>
</protein>
<evidence type="ECO:0000313" key="1">
    <source>
        <dbReference type="EMBL" id="AET69227.1"/>
    </source>
</evidence>
<evidence type="ECO:0000313" key="2">
    <source>
        <dbReference type="Proteomes" id="UP000006346"/>
    </source>
</evidence>
<dbReference type="STRING" id="768706.Desor_3765"/>
<sequence>MSEENTPKLPSWQEFQNELVVRALKDESFRKELLADPKAVVEKEMGKLKEGSKLPEALEVKVIEQPANALYLVLPTMSDELSDEVLENVAGGELNILCCNSCGLFGCGPC</sequence>
<gene>
    <name evidence="1" type="ordered locus">Desor_3765</name>
</gene>
<dbReference type="NCBIfam" id="TIGR03793">
    <property type="entry name" value="leader_NHLP"/>
    <property type="match status" value="1"/>
</dbReference>
<name>G7W6U5_DESOD</name>
<dbReference type="InterPro" id="IPR036648">
    <property type="entry name" value="CN_Hdrase_a/SCN_Hdrase_g_sf"/>
</dbReference>
<dbReference type="AlphaFoldDB" id="G7W6U5"/>
<dbReference type="InterPro" id="IPR022513">
    <property type="entry name" value="TOMM_pelo"/>
</dbReference>
<proteinExistence type="predicted"/>
<dbReference type="eggNOG" id="ENOG50339Q3">
    <property type="taxonomic scope" value="Bacteria"/>
</dbReference>
<dbReference type="PATRIC" id="fig|768706.3.peg.3802"/>
<dbReference type="SUPFAM" id="SSF56209">
    <property type="entry name" value="Nitrile hydratase alpha chain"/>
    <property type="match status" value="1"/>
</dbReference>
<accession>G7W6U5</accession>
<reference evidence="1 2" key="2">
    <citation type="journal article" date="2012" name="J. Bacteriol.">
        <title>Complete genome sequences of Desulfosporosinus orientis DSM765T, Desulfosporosinus youngiae DSM17734T, Desulfosporosinus meridiei DSM13257T, and Desulfosporosinus acidiphilus DSM22704T.</title>
        <authorList>
            <person name="Pester M."/>
            <person name="Brambilla E."/>
            <person name="Alazard D."/>
            <person name="Rattei T."/>
            <person name="Weinmaier T."/>
            <person name="Han J."/>
            <person name="Lucas S."/>
            <person name="Lapidus A."/>
            <person name="Cheng J.F."/>
            <person name="Goodwin L."/>
            <person name="Pitluck S."/>
            <person name="Peters L."/>
            <person name="Ovchinnikova G."/>
            <person name="Teshima H."/>
            <person name="Detter J.C."/>
            <person name="Han C.S."/>
            <person name="Tapia R."/>
            <person name="Land M.L."/>
            <person name="Hauser L."/>
            <person name="Kyrpides N.C."/>
            <person name="Ivanova N.N."/>
            <person name="Pagani I."/>
            <person name="Huntmann M."/>
            <person name="Wei C.L."/>
            <person name="Davenport K.W."/>
            <person name="Daligault H."/>
            <person name="Chain P.S."/>
            <person name="Chen A."/>
            <person name="Mavromatis K."/>
            <person name="Markowitz V."/>
            <person name="Szeto E."/>
            <person name="Mikhailova N."/>
            <person name="Pati A."/>
            <person name="Wagner M."/>
            <person name="Woyke T."/>
            <person name="Ollivier B."/>
            <person name="Klenk H.P."/>
            <person name="Spring S."/>
            <person name="Loy A."/>
        </authorList>
    </citation>
    <scope>NUCLEOTIDE SEQUENCE [LARGE SCALE GENOMIC DNA]</scope>
    <source>
        <strain evidence="2">ATCC 19365 / DSM 765 / NCIMB 8382 / VKM B-1628</strain>
    </source>
</reference>
<dbReference type="HOGENOM" id="CLU_128602_1_1_9"/>
<dbReference type="OrthoDB" id="1809698at2"/>
<dbReference type="GO" id="GO:0046914">
    <property type="term" value="F:transition metal ion binding"/>
    <property type="evidence" value="ECO:0007669"/>
    <property type="project" value="InterPro"/>
</dbReference>
<keyword evidence="2" id="KW-1185">Reference proteome</keyword>
<dbReference type="RefSeq" id="WP_014186035.1">
    <property type="nucleotide sequence ID" value="NC_016584.1"/>
</dbReference>
<dbReference type="Gene3D" id="3.90.330.10">
    <property type="entry name" value="Nitrile hydratase alpha /Thiocyanate hydrolase gamma"/>
    <property type="match status" value="1"/>
</dbReference>
<dbReference type="KEGG" id="dor:Desor_3765"/>
<dbReference type="EMBL" id="CP003108">
    <property type="protein sequence ID" value="AET69227.1"/>
    <property type="molecule type" value="Genomic_DNA"/>
</dbReference>